<comment type="caution">
    <text evidence="9">The sequence shown here is derived from an EMBL/GenBank/DDBJ whole genome shotgun (WGS) entry which is preliminary data.</text>
</comment>
<reference evidence="9 10" key="1">
    <citation type="journal article" date="2016" name="Nat. Commun.">
        <title>Thousands of microbial genomes shed light on interconnected biogeochemical processes in an aquifer system.</title>
        <authorList>
            <person name="Anantharaman K."/>
            <person name="Brown C.T."/>
            <person name="Hug L.A."/>
            <person name="Sharon I."/>
            <person name="Castelle C.J."/>
            <person name="Probst A.J."/>
            <person name="Thomas B.C."/>
            <person name="Singh A."/>
            <person name="Wilkins M.J."/>
            <person name="Karaoz U."/>
            <person name="Brodie E.L."/>
            <person name="Williams K.H."/>
            <person name="Hubbard S.S."/>
            <person name="Banfield J.F."/>
        </authorList>
    </citation>
    <scope>NUCLEOTIDE SEQUENCE [LARGE SCALE GENOMIC DNA]</scope>
</reference>
<dbReference type="SUPFAM" id="SSF141523">
    <property type="entry name" value="L,D-transpeptidase catalytic domain-like"/>
    <property type="match status" value="1"/>
</dbReference>
<dbReference type="Proteomes" id="UP000177011">
    <property type="component" value="Unassembled WGS sequence"/>
</dbReference>
<organism evidence="9 10">
    <name type="scientific">Candidatus Wolfebacteria bacterium RIFCSPLOWO2_01_FULL_47_17b</name>
    <dbReference type="NCBI Taxonomy" id="1802558"/>
    <lineage>
        <taxon>Bacteria</taxon>
        <taxon>Candidatus Wolfeibacteriota</taxon>
    </lineage>
</organism>
<keyword evidence="3 6" id="KW-0133">Cell shape</keyword>
<dbReference type="InterPro" id="IPR016047">
    <property type="entry name" value="M23ase_b-sheet_dom"/>
</dbReference>
<dbReference type="EMBL" id="MGIS01000004">
    <property type="protein sequence ID" value="OGM93897.1"/>
    <property type="molecule type" value="Genomic_DNA"/>
</dbReference>
<dbReference type="PROSITE" id="PS52029">
    <property type="entry name" value="LD_TPASE"/>
    <property type="match status" value="1"/>
</dbReference>
<dbReference type="CDD" id="cd12797">
    <property type="entry name" value="M23_peptidase"/>
    <property type="match status" value="1"/>
</dbReference>
<name>A0A1F8DZF0_9BACT</name>
<dbReference type="InterPro" id="IPR038063">
    <property type="entry name" value="Transpep_catalytic_dom"/>
</dbReference>
<keyword evidence="4 6" id="KW-0573">Peptidoglycan synthesis</keyword>
<dbReference type="InterPro" id="IPR050570">
    <property type="entry name" value="Cell_wall_metabolism_enzyme"/>
</dbReference>
<dbReference type="Gene3D" id="2.70.70.10">
    <property type="entry name" value="Glucose Permease (Domain IIA)"/>
    <property type="match status" value="1"/>
</dbReference>
<dbReference type="GO" id="GO:0016740">
    <property type="term" value="F:transferase activity"/>
    <property type="evidence" value="ECO:0007669"/>
    <property type="project" value="UniProtKB-KW"/>
</dbReference>
<dbReference type="Pfam" id="PF03734">
    <property type="entry name" value="YkuD"/>
    <property type="match status" value="1"/>
</dbReference>
<evidence type="ECO:0000313" key="9">
    <source>
        <dbReference type="EMBL" id="OGM93897.1"/>
    </source>
</evidence>
<evidence type="ECO:0000313" key="10">
    <source>
        <dbReference type="Proteomes" id="UP000177011"/>
    </source>
</evidence>
<feature type="transmembrane region" description="Helical" evidence="7">
    <location>
        <begin position="33"/>
        <end position="54"/>
    </location>
</feature>
<gene>
    <name evidence="9" type="ORF">A2935_03405</name>
</gene>
<dbReference type="GO" id="GO:0004222">
    <property type="term" value="F:metalloendopeptidase activity"/>
    <property type="evidence" value="ECO:0007669"/>
    <property type="project" value="TreeGrafter"/>
</dbReference>
<evidence type="ECO:0000256" key="7">
    <source>
        <dbReference type="SAM" id="Phobius"/>
    </source>
</evidence>
<dbReference type="PANTHER" id="PTHR21666">
    <property type="entry name" value="PEPTIDASE-RELATED"/>
    <property type="match status" value="1"/>
</dbReference>
<protein>
    <recommendedName>
        <fullName evidence="8">L,D-TPase catalytic domain-containing protein</fullName>
    </recommendedName>
</protein>
<comment type="pathway">
    <text evidence="1 6">Cell wall biogenesis; peptidoglycan biosynthesis.</text>
</comment>
<accession>A0A1F8DZF0</accession>
<dbReference type="GO" id="GO:0071555">
    <property type="term" value="P:cell wall organization"/>
    <property type="evidence" value="ECO:0007669"/>
    <property type="project" value="UniProtKB-UniRule"/>
</dbReference>
<keyword evidence="7" id="KW-0812">Transmembrane</keyword>
<dbReference type="InterPro" id="IPR005490">
    <property type="entry name" value="LD_TPept_cat_dom"/>
</dbReference>
<keyword evidence="7" id="KW-1133">Transmembrane helix</keyword>
<dbReference type="GO" id="GO:0008360">
    <property type="term" value="P:regulation of cell shape"/>
    <property type="evidence" value="ECO:0007669"/>
    <property type="project" value="UniProtKB-UniRule"/>
</dbReference>
<sequence length="439" mass="48472">MECGIVSGPCHFLHIRIQNAYCLRALFLVPWSVMIRFAVYLICIAAIAGAYATYGGESQTASVRDISTYSHADISGHAYRQAGESNYCTSASQLYDSQDVLFCSQIPKLDRFRLFEIDLSRGRILFYEHGVLKKTFPVAYQAAYGKWFQTPTGYFEAGVKKPKFKSSIVPVYMEDAVQLYEDFFIHGIPYYEDGTRVTSQFSGGCIRLEDDIASDFYHEIQRGDSIVSYTTLAGLVSREGTVQPVEQDRFWVRQRFNSPLKVDWTWREDTAENYIQHTGIDLAPPPAGGSGAVDFPAYAVADGTVVQVVRNGQGDRGLGNTVLLSHTIDGMAMYGLYAHLDSIDPAMYIGAKVNAGDVVGVIGNSGYGCDFWRVGEDGCDSTNEPDTHLHLEFKTEPVLDAPVPDPACGISAEVHSCVGSTSEDPILFGYLDPMEVLFK</sequence>
<dbReference type="PANTHER" id="PTHR21666:SF270">
    <property type="entry name" value="MUREIN HYDROLASE ACTIVATOR ENVC"/>
    <property type="match status" value="1"/>
</dbReference>
<feature type="active site" description="Proton donor/acceptor" evidence="6">
    <location>
        <position position="186"/>
    </location>
</feature>
<feature type="domain" description="L,D-TPase catalytic" evidence="8">
    <location>
        <begin position="113"/>
        <end position="229"/>
    </location>
</feature>
<dbReference type="AlphaFoldDB" id="A0A1F8DZF0"/>
<keyword evidence="5 6" id="KW-0961">Cell wall biogenesis/degradation</keyword>
<evidence type="ECO:0000256" key="6">
    <source>
        <dbReference type="PROSITE-ProRule" id="PRU01373"/>
    </source>
</evidence>
<keyword evidence="2" id="KW-0808">Transferase</keyword>
<evidence type="ECO:0000256" key="5">
    <source>
        <dbReference type="ARBA" id="ARBA00023316"/>
    </source>
</evidence>
<dbReference type="Pfam" id="PF01551">
    <property type="entry name" value="Peptidase_M23"/>
    <property type="match status" value="1"/>
</dbReference>
<feature type="active site" description="Nucleophile" evidence="6">
    <location>
        <position position="205"/>
    </location>
</feature>
<dbReference type="GO" id="GO:0009252">
    <property type="term" value="P:peptidoglycan biosynthetic process"/>
    <property type="evidence" value="ECO:0007669"/>
    <property type="project" value="UniProtKB-UniPathway"/>
</dbReference>
<proteinExistence type="predicted"/>
<dbReference type="InterPro" id="IPR011055">
    <property type="entry name" value="Dup_hybrid_motif"/>
</dbReference>
<dbReference type="UniPathway" id="UPA00219"/>
<keyword evidence="7" id="KW-0472">Membrane</keyword>
<evidence type="ECO:0000256" key="4">
    <source>
        <dbReference type="ARBA" id="ARBA00022984"/>
    </source>
</evidence>
<dbReference type="CDD" id="cd16913">
    <property type="entry name" value="YkuD_like"/>
    <property type="match status" value="1"/>
</dbReference>
<evidence type="ECO:0000256" key="1">
    <source>
        <dbReference type="ARBA" id="ARBA00004752"/>
    </source>
</evidence>
<dbReference type="SUPFAM" id="SSF51261">
    <property type="entry name" value="Duplicated hybrid motif"/>
    <property type="match status" value="1"/>
</dbReference>
<evidence type="ECO:0000259" key="8">
    <source>
        <dbReference type="PROSITE" id="PS52029"/>
    </source>
</evidence>
<evidence type="ECO:0000256" key="2">
    <source>
        <dbReference type="ARBA" id="ARBA00022679"/>
    </source>
</evidence>
<evidence type="ECO:0000256" key="3">
    <source>
        <dbReference type="ARBA" id="ARBA00022960"/>
    </source>
</evidence>
<dbReference type="Gene3D" id="2.40.440.10">
    <property type="entry name" value="L,D-transpeptidase catalytic domain-like"/>
    <property type="match status" value="1"/>
</dbReference>